<evidence type="ECO:0000313" key="2">
    <source>
        <dbReference type="Proteomes" id="UP000887013"/>
    </source>
</evidence>
<reference evidence="1" key="1">
    <citation type="submission" date="2020-08" db="EMBL/GenBank/DDBJ databases">
        <title>Multicomponent nature underlies the extraordinary mechanical properties of spider dragline silk.</title>
        <authorList>
            <person name="Kono N."/>
            <person name="Nakamura H."/>
            <person name="Mori M."/>
            <person name="Yoshida Y."/>
            <person name="Ohtoshi R."/>
            <person name="Malay A.D."/>
            <person name="Moran D.A.P."/>
            <person name="Tomita M."/>
            <person name="Numata K."/>
            <person name="Arakawa K."/>
        </authorList>
    </citation>
    <scope>NUCLEOTIDE SEQUENCE</scope>
</reference>
<dbReference type="EMBL" id="BMAW01019304">
    <property type="protein sequence ID" value="GFT62637.1"/>
    <property type="molecule type" value="Genomic_DNA"/>
</dbReference>
<dbReference type="Proteomes" id="UP000887013">
    <property type="component" value="Unassembled WGS sequence"/>
</dbReference>
<name>A0A8X6U0H2_NEPPI</name>
<accession>A0A8X6U0H2</accession>
<evidence type="ECO:0000313" key="1">
    <source>
        <dbReference type="EMBL" id="GFT62637.1"/>
    </source>
</evidence>
<protein>
    <submittedName>
        <fullName evidence="1">Uncharacterized protein</fullName>
    </submittedName>
</protein>
<keyword evidence="2" id="KW-1185">Reference proteome</keyword>
<sequence length="94" mass="11136">MIFHEVFIKCDIHFVNNSNILPNKRLNQRKLLFSKPKRMELCLPLRKHFFSPTSLNPSASSKPLKYPNALPQLMRFLSLPEEQHSFVFGHRKEM</sequence>
<organism evidence="1 2">
    <name type="scientific">Nephila pilipes</name>
    <name type="common">Giant wood spider</name>
    <name type="synonym">Nephila maculata</name>
    <dbReference type="NCBI Taxonomy" id="299642"/>
    <lineage>
        <taxon>Eukaryota</taxon>
        <taxon>Metazoa</taxon>
        <taxon>Ecdysozoa</taxon>
        <taxon>Arthropoda</taxon>
        <taxon>Chelicerata</taxon>
        <taxon>Arachnida</taxon>
        <taxon>Araneae</taxon>
        <taxon>Araneomorphae</taxon>
        <taxon>Entelegynae</taxon>
        <taxon>Araneoidea</taxon>
        <taxon>Nephilidae</taxon>
        <taxon>Nephila</taxon>
    </lineage>
</organism>
<proteinExistence type="predicted"/>
<dbReference type="AlphaFoldDB" id="A0A8X6U0H2"/>
<gene>
    <name evidence="1" type="ORF">NPIL_230351</name>
</gene>
<comment type="caution">
    <text evidence="1">The sequence shown here is derived from an EMBL/GenBank/DDBJ whole genome shotgun (WGS) entry which is preliminary data.</text>
</comment>